<reference evidence="3" key="1">
    <citation type="submission" date="2010-08" db="EMBL/GenBank/DDBJ databases">
        <authorList>
            <consortium name="Caenorhabditis japonica Sequencing Consortium"/>
            <person name="Wilson R.K."/>
        </authorList>
    </citation>
    <scope>NUCLEOTIDE SEQUENCE [LARGE SCALE GENOMIC DNA]</scope>
    <source>
        <strain evidence="3">DF5081</strain>
    </source>
</reference>
<dbReference type="Proteomes" id="UP000005237">
    <property type="component" value="Unassembled WGS sequence"/>
</dbReference>
<dbReference type="AlphaFoldDB" id="A0A8R1J139"/>
<evidence type="ECO:0000256" key="1">
    <source>
        <dbReference type="SAM" id="MobiDB-lite"/>
    </source>
</evidence>
<proteinExistence type="predicted"/>
<feature type="region of interest" description="Disordered" evidence="1">
    <location>
        <begin position="1"/>
        <end position="25"/>
    </location>
</feature>
<evidence type="ECO:0000313" key="3">
    <source>
        <dbReference type="Proteomes" id="UP000005237"/>
    </source>
</evidence>
<accession>A0A8R1J139</accession>
<feature type="compositionally biased region" description="Basic residues" evidence="1">
    <location>
        <begin position="1"/>
        <end position="13"/>
    </location>
</feature>
<evidence type="ECO:0000313" key="2">
    <source>
        <dbReference type="EnsemblMetazoa" id="CJA42487.1"/>
    </source>
</evidence>
<feature type="region of interest" description="Disordered" evidence="1">
    <location>
        <begin position="45"/>
        <end position="66"/>
    </location>
</feature>
<keyword evidence="3" id="KW-1185">Reference proteome</keyword>
<reference evidence="2" key="2">
    <citation type="submission" date="2022-06" db="UniProtKB">
        <authorList>
            <consortium name="EnsemblMetazoa"/>
        </authorList>
    </citation>
    <scope>IDENTIFICATION</scope>
    <source>
        <strain evidence="2">DF5081</strain>
    </source>
</reference>
<sequence length="66" mass="7537">MSKVHQHHQRHQMQSRYQRAVKKATSPLVTTDASFHFERIRVDPEEKGEGVSVEPFPGPTLLSCAH</sequence>
<dbReference type="EnsemblMetazoa" id="CJA42487.1">
    <property type="protein sequence ID" value="CJA42487.1"/>
    <property type="gene ID" value="WBGene00218335"/>
</dbReference>
<name>A0A8R1J139_CAEJA</name>
<organism evidence="2 3">
    <name type="scientific">Caenorhabditis japonica</name>
    <dbReference type="NCBI Taxonomy" id="281687"/>
    <lineage>
        <taxon>Eukaryota</taxon>
        <taxon>Metazoa</taxon>
        <taxon>Ecdysozoa</taxon>
        <taxon>Nematoda</taxon>
        <taxon>Chromadorea</taxon>
        <taxon>Rhabditida</taxon>
        <taxon>Rhabditina</taxon>
        <taxon>Rhabditomorpha</taxon>
        <taxon>Rhabditoidea</taxon>
        <taxon>Rhabditidae</taxon>
        <taxon>Peloderinae</taxon>
        <taxon>Caenorhabditis</taxon>
    </lineage>
</organism>
<protein>
    <submittedName>
        <fullName evidence="2">Uncharacterized protein</fullName>
    </submittedName>
</protein>